<dbReference type="Gene3D" id="3.80.10.10">
    <property type="entry name" value="Ribonuclease Inhibitor"/>
    <property type="match status" value="1"/>
</dbReference>
<name>A0AAW0FW65_9APHY</name>
<sequence>MHIALINALLPPELLGEIFKLYMHMCTEYFRFEVYSISSQESPYRWYRVASVCRYWHSVALSMTELFTYVDLTRPKSHLTSKWLARSRQAPLRIVGRLTCTNNRWKAALPHLQRVVSLRVYTQLYSRFPLGPTLPNLKSLSYTYMEPHNPQPSDEALKGLLDRSPNLESLAIHLRKGGGSAWMSHISHRFLTRLRIYGWQGRSVPWQSNEEENREGGLSFLVPLIRRLPQLDVLELDASKFISNPSLNDLYRSHLSPQVKPLTYFKATGDLTSIVSVLTSGAIAPRKLDISVFQSMPPLHDEDIELISSAIITTPSIPWHVITSASIGIDTDTHKSIYEFSLKGWSQSIPSIMHESTDSSPVLNITIRTWYNEGHDVGFKLLLALTSAFSAVRSVSIYLPAEESTSDITLLGSHFYDKFKHLRDLDMPEFVGPLENSTTRRIWLSRPV</sequence>
<evidence type="ECO:0008006" key="3">
    <source>
        <dbReference type="Google" id="ProtNLM"/>
    </source>
</evidence>
<proteinExistence type="predicted"/>
<reference evidence="1 2" key="1">
    <citation type="submission" date="2022-09" db="EMBL/GenBank/DDBJ databases">
        <authorList>
            <person name="Palmer J.M."/>
        </authorList>
    </citation>
    <scope>NUCLEOTIDE SEQUENCE [LARGE SCALE GENOMIC DNA]</scope>
    <source>
        <strain evidence="1 2">DSM 7382</strain>
    </source>
</reference>
<organism evidence="1 2">
    <name type="scientific">Cerrena zonata</name>
    <dbReference type="NCBI Taxonomy" id="2478898"/>
    <lineage>
        <taxon>Eukaryota</taxon>
        <taxon>Fungi</taxon>
        <taxon>Dikarya</taxon>
        <taxon>Basidiomycota</taxon>
        <taxon>Agaricomycotina</taxon>
        <taxon>Agaricomycetes</taxon>
        <taxon>Polyporales</taxon>
        <taxon>Cerrenaceae</taxon>
        <taxon>Cerrena</taxon>
    </lineage>
</organism>
<dbReference type="InterPro" id="IPR032675">
    <property type="entry name" value="LRR_dom_sf"/>
</dbReference>
<dbReference type="Proteomes" id="UP001385951">
    <property type="component" value="Unassembled WGS sequence"/>
</dbReference>
<evidence type="ECO:0000313" key="1">
    <source>
        <dbReference type="EMBL" id="KAK7685748.1"/>
    </source>
</evidence>
<accession>A0AAW0FW65</accession>
<dbReference type="AlphaFoldDB" id="A0AAW0FW65"/>
<dbReference type="EMBL" id="JASBNA010000019">
    <property type="protein sequence ID" value="KAK7685748.1"/>
    <property type="molecule type" value="Genomic_DNA"/>
</dbReference>
<comment type="caution">
    <text evidence="1">The sequence shown here is derived from an EMBL/GenBank/DDBJ whole genome shotgun (WGS) entry which is preliminary data.</text>
</comment>
<gene>
    <name evidence="1" type="ORF">QCA50_011094</name>
</gene>
<keyword evidence="2" id="KW-1185">Reference proteome</keyword>
<protein>
    <recommendedName>
        <fullName evidence="3">F-box domain-containing protein</fullName>
    </recommendedName>
</protein>
<evidence type="ECO:0000313" key="2">
    <source>
        <dbReference type="Proteomes" id="UP001385951"/>
    </source>
</evidence>